<dbReference type="KEGG" id="lje:BUE77_02280"/>
<dbReference type="NCBIfam" id="TIGR04518">
    <property type="entry name" value="ECF_S_folT_fam"/>
    <property type="match status" value="1"/>
</dbReference>
<dbReference type="Gene3D" id="1.10.1760.20">
    <property type="match status" value="1"/>
</dbReference>
<dbReference type="AlphaFoldDB" id="A0A5N1I7A0"/>
<accession>A0A5N1I7A0</accession>
<keyword evidence="1" id="KW-0812">Transmembrane</keyword>
<evidence type="ECO:0000313" key="2">
    <source>
        <dbReference type="EMBL" id="KAA9321138.1"/>
    </source>
</evidence>
<protein>
    <submittedName>
        <fullName evidence="2">Folate family ECF transporter S component</fullName>
    </submittedName>
</protein>
<dbReference type="Proteomes" id="UP001385848">
    <property type="component" value="Unassembled WGS sequence"/>
</dbReference>
<proteinExistence type="predicted"/>
<evidence type="ECO:0000313" key="5">
    <source>
        <dbReference type="Proteomes" id="UP001385848"/>
    </source>
</evidence>
<reference evidence="3 5" key="2">
    <citation type="submission" date="2024-04" db="EMBL/GenBank/DDBJ databases">
        <title>Three lactobacilli isolated from voided urine samples from females with type 2 diabetes.</title>
        <authorList>
            <person name="Kula A."/>
            <person name="Stegman N."/>
            <person name="Putonti C."/>
        </authorList>
    </citation>
    <scope>NUCLEOTIDE SEQUENCE [LARGE SCALE GENOMIC DNA]</scope>
    <source>
        <strain evidence="3 5">1855</strain>
    </source>
</reference>
<evidence type="ECO:0000256" key="1">
    <source>
        <dbReference type="SAM" id="Phobius"/>
    </source>
</evidence>
<evidence type="ECO:0000313" key="4">
    <source>
        <dbReference type="Proteomes" id="UP000327236"/>
    </source>
</evidence>
<reference evidence="2 4" key="1">
    <citation type="submission" date="2019-09" db="EMBL/GenBank/DDBJ databases">
        <title>Draft genome sequence assemblies of isolates from the urinary tract.</title>
        <authorList>
            <person name="Mores C.R."/>
            <person name="Putonti C."/>
            <person name="Wolfe A.J."/>
        </authorList>
    </citation>
    <scope>NUCLEOTIDE SEQUENCE [LARGE SCALE GENOMIC DNA]</scope>
    <source>
        <strain evidence="2 4">UMB246</strain>
    </source>
</reference>
<gene>
    <name evidence="3" type="ORF">AAC431_08145</name>
    <name evidence="2" type="ORF">F6H94_06945</name>
</gene>
<keyword evidence="1" id="KW-0472">Membrane</keyword>
<evidence type="ECO:0000313" key="3">
    <source>
        <dbReference type="EMBL" id="MEL0565880.1"/>
    </source>
</evidence>
<feature type="transmembrane region" description="Helical" evidence="1">
    <location>
        <begin position="108"/>
        <end position="130"/>
    </location>
</feature>
<comment type="caution">
    <text evidence="2">The sequence shown here is derived from an EMBL/GenBank/DDBJ whole genome shotgun (WGS) entry which is preliminary data.</text>
</comment>
<name>A0A5N1I7A0_LACJE</name>
<feature type="transmembrane region" description="Helical" evidence="1">
    <location>
        <begin position="81"/>
        <end position="101"/>
    </location>
</feature>
<dbReference type="EMBL" id="JBBVUL010000020">
    <property type="protein sequence ID" value="MEL0565880.1"/>
    <property type="molecule type" value="Genomic_DNA"/>
</dbReference>
<keyword evidence="5" id="KW-1185">Reference proteome</keyword>
<dbReference type="InterPro" id="IPR030949">
    <property type="entry name" value="ECF_S_folate_fam"/>
</dbReference>
<dbReference type="OrthoDB" id="4624at2"/>
<organism evidence="2 4">
    <name type="scientific">Lactobacillus jensenii</name>
    <dbReference type="NCBI Taxonomy" id="109790"/>
    <lineage>
        <taxon>Bacteria</taxon>
        <taxon>Bacillati</taxon>
        <taxon>Bacillota</taxon>
        <taxon>Bacilli</taxon>
        <taxon>Lactobacillales</taxon>
        <taxon>Lactobacillaceae</taxon>
        <taxon>Lactobacillus</taxon>
    </lineage>
</organism>
<dbReference type="GeneID" id="31742529"/>
<dbReference type="Proteomes" id="UP000327236">
    <property type="component" value="Unassembled WGS sequence"/>
</dbReference>
<sequence length="192" mass="21494">MNKYKDNFFKLSLQNLVLLGLVIAIKLCLSSVAIGPAFFKIGLAFLGSVALGYLFGPVWGGLGGLVSSLLHLIIFGDKANVLLGTMLSAILVPMIYGFFFYNKEVKIWRVVMGHLTVTILINIMLNNYLFSLVSGVSLQVAFIQRLPKEVILPWGQMILMYFVLKGLVPIRQRMISYEKSKNRIQEMEGETN</sequence>
<feature type="transmembrane region" description="Helical" evidence="1">
    <location>
        <begin position="51"/>
        <end position="75"/>
    </location>
</feature>
<dbReference type="RefSeq" id="WP_034533268.1">
    <property type="nucleotide sequence ID" value="NZ_CATOUZ010000008.1"/>
</dbReference>
<feature type="transmembrane region" description="Helical" evidence="1">
    <location>
        <begin position="16"/>
        <end position="39"/>
    </location>
</feature>
<keyword evidence="1" id="KW-1133">Transmembrane helix</keyword>
<dbReference type="EMBL" id="VYWW01000033">
    <property type="protein sequence ID" value="KAA9321138.1"/>
    <property type="molecule type" value="Genomic_DNA"/>
</dbReference>